<reference evidence="1" key="1">
    <citation type="submission" date="2022-04" db="EMBL/GenBank/DDBJ databases">
        <title>Genomic mining of Alcaligenes faecalis D334 producing ectoin and derivatives.</title>
        <authorList>
            <person name="Doan V.T."/>
            <person name="Quach N.T."/>
            <person name="Vu T.-H.-N."/>
            <person name="Phi Q.-T."/>
        </authorList>
    </citation>
    <scope>NUCLEOTIDE SEQUENCE</scope>
    <source>
        <strain evidence="1">D334</strain>
    </source>
</reference>
<gene>
    <name evidence="1" type="ORF">MXF72_06640</name>
</gene>
<organism evidence="1 2">
    <name type="scientific">Alcaligenes faecalis</name>
    <dbReference type="NCBI Taxonomy" id="511"/>
    <lineage>
        <taxon>Bacteria</taxon>
        <taxon>Pseudomonadati</taxon>
        <taxon>Pseudomonadota</taxon>
        <taxon>Betaproteobacteria</taxon>
        <taxon>Burkholderiales</taxon>
        <taxon>Alcaligenaceae</taxon>
        <taxon>Alcaligenes</taxon>
    </lineage>
</organism>
<evidence type="ECO:0000313" key="2">
    <source>
        <dbReference type="Proteomes" id="UP000830925"/>
    </source>
</evidence>
<dbReference type="EMBL" id="CP095873">
    <property type="protein sequence ID" value="UPL22754.1"/>
    <property type="molecule type" value="Genomic_DNA"/>
</dbReference>
<dbReference type="Proteomes" id="UP000830925">
    <property type="component" value="Chromosome"/>
</dbReference>
<sequence>MHVFYLSKQDIDNLLPLVQAALHADRTGQVGFTDEELALRAALEAMQDPKLSELLAGARVEPGRIAVGLAEEDYRENLLALETRDSAYVIDQLMDSYAGLPGFFDCLEF</sequence>
<accession>A0AAE9HD51</accession>
<protein>
    <submittedName>
        <fullName evidence="1">Uncharacterized protein</fullName>
    </submittedName>
</protein>
<evidence type="ECO:0000313" key="1">
    <source>
        <dbReference type="EMBL" id="UPL22754.1"/>
    </source>
</evidence>
<dbReference type="RefSeq" id="WP_009456315.1">
    <property type="nucleotide sequence ID" value="NZ_CP023256.1"/>
</dbReference>
<proteinExistence type="predicted"/>
<dbReference type="GeneID" id="96773930"/>
<dbReference type="AlphaFoldDB" id="A0AAE9HD51"/>
<name>A0AAE9HD51_ALCFA</name>